<dbReference type="InterPro" id="IPR002871">
    <property type="entry name" value="NIF_FeS_clus_asmbl_NifU_N"/>
</dbReference>
<proteinExistence type="predicted"/>
<dbReference type="Gene3D" id="3.90.1010.10">
    <property type="match status" value="1"/>
</dbReference>
<reference evidence="3" key="1">
    <citation type="journal article" date="2014" name="Genome Announc.">
        <title>Complete Genome Sequence of Mycoplasma canadense Strain HAZ 360_1 from Bovine Mastitic Milk in Japan.</title>
        <authorList>
            <person name="Hata E."/>
        </authorList>
    </citation>
    <scope>NUCLEOTIDE SEQUENCE [LARGE SCALE GENOMIC DNA]</scope>
    <source>
        <strain evidence="3">HAZ360_1</strain>
    </source>
</reference>
<evidence type="ECO:0000259" key="1">
    <source>
        <dbReference type="Pfam" id="PF01592"/>
    </source>
</evidence>
<dbReference type="SUPFAM" id="SSF82649">
    <property type="entry name" value="SufE/NifU"/>
    <property type="match status" value="1"/>
</dbReference>
<dbReference type="GO" id="GO:0005506">
    <property type="term" value="F:iron ion binding"/>
    <property type="evidence" value="ECO:0007669"/>
    <property type="project" value="InterPro"/>
</dbReference>
<keyword evidence="3" id="KW-1185">Reference proteome</keyword>
<dbReference type="AlphaFoldDB" id="A0A077L6C0"/>
<evidence type="ECO:0000313" key="3">
    <source>
        <dbReference type="Proteomes" id="UP000031641"/>
    </source>
</evidence>
<keyword evidence="2" id="KW-0032">Aminotransferase</keyword>
<dbReference type="KEGG" id="mcan:MCAN360_0071"/>
<dbReference type="EMBL" id="AP014631">
    <property type="protein sequence ID" value="BAP39361.1"/>
    <property type="molecule type" value="Genomic_DNA"/>
</dbReference>
<evidence type="ECO:0000313" key="2">
    <source>
        <dbReference type="EMBL" id="BAP39361.1"/>
    </source>
</evidence>
<feature type="domain" description="NIF system FeS cluster assembly NifU N-terminal" evidence="1">
    <location>
        <begin position="20"/>
        <end position="135"/>
    </location>
</feature>
<dbReference type="GO" id="GO:0008483">
    <property type="term" value="F:transaminase activity"/>
    <property type="evidence" value="ECO:0007669"/>
    <property type="project" value="UniProtKB-KW"/>
</dbReference>
<keyword evidence="2" id="KW-0808">Transferase</keyword>
<dbReference type="Proteomes" id="UP000031641">
    <property type="component" value="Chromosome"/>
</dbReference>
<organism evidence="2 3">
    <name type="scientific">Metamycoplasma canadense</name>
    <dbReference type="NCBI Taxonomy" id="29554"/>
    <lineage>
        <taxon>Bacteria</taxon>
        <taxon>Bacillati</taxon>
        <taxon>Mycoplasmatota</taxon>
        <taxon>Mycoplasmoidales</taxon>
        <taxon>Metamycoplasmataceae</taxon>
        <taxon>Metamycoplasma</taxon>
    </lineage>
</organism>
<dbReference type="Pfam" id="PF01592">
    <property type="entry name" value="NifU_N"/>
    <property type="match status" value="1"/>
</dbReference>
<dbReference type="GO" id="GO:0016226">
    <property type="term" value="P:iron-sulfur cluster assembly"/>
    <property type="evidence" value="ECO:0007669"/>
    <property type="project" value="InterPro"/>
</dbReference>
<dbReference type="STRING" id="29554.MCAN360_0071"/>
<sequence>MKHLKMEVILLKSFNNQEKQQIIFNAYSNPKYKLDIKKNIGISEHSTVCVDEIELYLKFENDRLIDAKYYATGCAIFISSIEIMIEETLNKTKDQINLIIENYFKLINQKENLETCVNLGKLEVFENIKVHLNRLECASIIYRAYKKGLNG</sequence>
<gene>
    <name evidence="2" type="primary">iscU</name>
    <name evidence="2" type="ORF">MCAN360_0071</name>
</gene>
<dbReference type="HOGENOM" id="CLU_079283_4_1_14"/>
<protein>
    <submittedName>
        <fullName evidence="2">Aminotransferase protein U</fullName>
    </submittedName>
</protein>
<accession>A0A077L6C0</accession>
<name>A0A077L6C0_9BACT</name>
<dbReference type="GO" id="GO:0051536">
    <property type="term" value="F:iron-sulfur cluster binding"/>
    <property type="evidence" value="ECO:0007669"/>
    <property type="project" value="InterPro"/>
</dbReference>